<name>F3ZVE8_MAHA5</name>
<gene>
    <name evidence="1" type="ordered locus">Mahau_0075</name>
</gene>
<dbReference type="OrthoDB" id="1752197at2"/>
<reference evidence="2" key="1">
    <citation type="submission" date="2010-11" db="EMBL/GenBank/DDBJ databases">
        <title>The complete genome of Mahella australiensis DSM 15567.</title>
        <authorList>
            <consortium name="US DOE Joint Genome Institute (JGI-PGF)"/>
            <person name="Lucas S."/>
            <person name="Copeland A."/>
            <person name="Lapidus A."/>
            <person name="Bruce D."/>
            <person name="Goodwin L."/>
            <person name="Pitluck S."/>
            <person name="Kyrpides N."/>
            <person name="Mavromatis K."/>
            <person name="Pagani I."/>
            <person name="Ivanova N."/>
            <person name="Teshima H."/>
            <person name="Brettin T."/>
            <person name="Detter J.C."/>
            <person name="Han C."/>
            <person name="Tapia R."/>
            <person name="Land M."/>
            <person name="Hauser L."/>
            <person name="Markowitz V."/>
            <person name="Cheng J.-F."/>
            <person name="Hugenholtz P."/>
            <person name="Woyke T."/>
            <person name="Wu D."/>
            <person name="Spring S."/>
            <person name="Pukall R."/>
            <person name="Steenblock K."/>
            <person name="Schneider S."/>
            <person name="Klenk H.-P."/>
            <person name="Eisen J.A."/>
        </authorList>
    </citation>
    <scope>NUCLEOTIDE SEQUENCE [LARGE SCALE GENOMIC DNA]</scope>
    <source>
        <strain evidence="2">DSM 15567 / CIP 107919 / 50-1 BON</strain>
    </source>
</reference>
<protein>
    <recommendedName>
        <fullName evidence="3">Phage head morphogenesis domain-containing protein</fullName>
    </recommendedName>
</protein>
<keyword evidence="2" id="KW-1185">Reference proteome</keyword>
<reference evidence="1 2" key="2">
    <citation type="journal article" date="2011" name="Stand. Genomic Sci.">
        <title>Complete genome sequence of Mahella australiensis type strain (50-1 BON).</title>
        <authorList>
            <person name="Sikorski J."/>
            <person name="Teshima H."/>
            <person name="Nolan M."/>
            <person name="Lucas S."/>
            <person name="Hammon N."/>
            <person name="Deshpande S."/>
            <person name="Cheng J.F."/>
            <person name="Pitluck S."/>
            <person name="Liolios K."/>
            <person name="Pagani I."/>
            <person name="Ivanova N."/>
            <person name="Huntemann M."/>
            <person name="Mavromatis K."/>
            <person name="Ovchinikova G."/>
            <person name="Pati A."/>
            <person name="Tapia R."/>
            <person name="Han C."/>
            <person name="Goodwin L."/>
            <person name="Chen A."/>
            <person name="Palaniappan K."/>
            <person name="Land M."/>
            <person name="Hauser L."/>
            <person name="Ngatchou-Djao O.D."/>
            <person name="Rohde M."/>
            <person name="Pukall R."/>
            <person name="Spring S."/>
            <person name="Abt B."/>
            <person name="Goker M."/>
            <person name="Detter J.C."/>
            <person name="Woyke T."/>
            <person name="Bristow J."/>
            <person name="Markowitz V."/>
            <person name="Hugenholtz P."/>
            <person name="Eisen J.A."/>
            <person name="Kyrpides N.C."/>
            <person name="Klenk H.P."/>
            <person name="Lapidus A."/>
        </authorList>
    </citation>
    <scope>NUCLEOTIDE SEQUENCE [LARGE SCALE GENOMIC DNA]</scope>
    <source>
        <strain evidence="2">DSM 15567 / CIP 107919 / 50-1 BON</strain>
    </source>
</reference>
<sequence length="600" mass="68422">MPTVWNKKDWELSGSEQYAEYLLDARKRFLEHNAATVEQIQQVYKRAAEDIASDIKNVAPGTLRYNHLSSLQKALEERARTINEKTLDAIYNGIRLTTEDGTLGAQMIMQDLFKYDRAGVKSLFADINERAVLAVLSRTGKDGLKLSDRIWRTGEHVNNNLKVMVEDAVARGLDSRELAKQVQQYMQPGKWTAMKKETRRRLGVSSNVSYEAMRLARTEMSHAYHEATILANQSSPSYMGIIWMLSGSHPLPDVCDDYASHNGDGFWPKGSEPPLPHPQCLCVALPKHERPDAFVERLRNWAQNPASDNGLEQWYNNIASKYISRPPSSDAIASALRENVWVSTIKRNIKDAPLDDRKALAEYLRDMGGFKYAVKIDHIKDRGLTSFTIQDGTWYTQDLILQSDDPRPYRYQIKTVFHETIHARMDSVQLTVQEQMIFDNNKILAYKLEDTIAEVIAHYMVKEAGNTEEITPAYSGYLIQILPSLKKMPEFKDCETIADFGEQLAKYRFGASRKAGWEEINKAISTYPIDVTQYAKQYEQYVKDNMDSIVEAIMDNQGLEDSDLRAAVRTSIENGWENYDINELGFQDSLIIAMNRLGVK</sequence>
<dbReference type="AlphaFoldDB" id="F3ZVE8"/>
<evidence type="ECO:0008006" key="3">
    <source>
        <dbReference type="Google" id="ProtNLM"/>
    </source>
</evidence>
<dbReference type="KEGG" id="mas:Mahau_0075"/>
<dbReference type="STRING" id="697281.Mahau_0075"/>
<evidence type="ECO:0000313" key="2">
    <source>
        <dbReference type="Proteomes" id="UP000008457"/>
    </source>
</evidence>
<dbReference type="HOGENOM" id="CLU_424986_0_0_9"/>
<evidence type="ECO:0000313" key="1">
    <source>
        <dbReference type="EMBL" id="AEE95298.1"/>
    </source>
</evidence>
<accession>F3ZVE8</accession>
<dbReference type="eggNOG" id="COG2369">
    <property type="taxonomic scope" value="Bacteria"/>
</dbReference>
<organism evidence="1 2">
    <name type="scientific">Mahella australiensis (strain DSM 15567 / CIP 107919 / 50-1 BON)</name>
    <dbReference type="NCBI Taxonomy" id="697281"/>
    <lineage>
        <taxon>Bacteria</taxon>
        <taxon>Bacillati</taxon>
        <taxon>Bacillota</taxon>
        <taxon>Clostridia</taxon>
        <taxon>Thermoanaerobacterales</taxon>
        <taxon>Thermoanaerobacterales Family IV. Incertae Sedis</taxon>
        <taxon>Mahella</taxon>
    </lineage>
</organism>
<dbReference type="RefSeq" id="WP_013779732.1">
    <property type="nucleotide sequence ID" value="NC_015520.1"/>
</dbReference>
<dbReference type="EMBL" id="CP002360">
    <property type="protein sequence ID" value="AEE95298.1"/>
    <property type="molecule type" value="Genomic_DNA"/>
</dbReference>
<dbReference type="Proteomes" id="UP000008457">
    <property type="component" value="Chromosome"/>
</dbReference>
<proteinExistence type="predicted"/>